<reference evidence="2 3" key="1">
    <citation type="submission" date="2021-06" db="EMBL/GenBank/DDBJ databases">
        <title>Caerostris darwini draft genome.</title>
        <authorList>
            <person name="Kono N."/>
            <person name="Arakawa K."/>
        </authorList>
    </citation>
    <scope>NUCLEOTIDE SEQUENCE [LARGE SCALE GENOMIC DNA]</scope>
</reference>
<keyword evidence="3" id="KW-1185">Reference proteome</keyword>
<organism evidence="2 3">
    <name type="scientific">Caerostris darwini</name>
    <dbReference type="NCBI Taxonomy" id="1538125"/>
    <lineage>
        <taxon>Eukaryota</taxon>
        <taxon>Metazoa</taxon>
        <taxon>Ecdysozoa</taxon>
        <taxon>Arthropoda</taxon>
        <taxon>Chelicerata</taxon>
        <taxon>Arachnida</taxon>
        <taxon>Araneae</taxon>
        <taxon>Araneomorphae</taxon>
        <taxon>Entelegynae</taxon>
        <taxon>Araneoidea</taxon>
        <taxon>Araneidae</taxon>
        <taxon>Caerostris</taxon>
    </lineage>
</organism>
<feature type="compositionally biased region" description="Polar residues" evidence="1">
    <location>
        <begin position="61"/>
        <end position="79"/>
    </location>
</feature>
<sequence length="87" mass="9332">MELIPNSSQNVLVLYVTPIEFHKGFSRRALQHRSENQSHGSLVSNAIGSKSLTTAIVPKTEGTTSPLRSSPSGSTQGLNESAIRRNG</sequence>
<feature type="region of interest" description="Disordered" evidence="1">
    <location>
        <begin position="53"/>
        <end position="87"/>
    </location>
</feature>
<dbReference type="EMBL" id="BPLQ01013040">
    <property type="protein sequence ID" value="GIY69472.1"/>
    <property type="molecule type" value="Genomic_DNA"/>
</dbReference>
<name>A0AAV4VGL2_9ARAC</name>
<evidence type="ECO:0000256" key="1">
    <source>
        <dbReference type="SAM" id="MobiDB-lite"/>
    </source>
</evidence>
<proteinExistence type="predicted"/>
<gene>
    <name evidence="2" type="ORF">CDAR_207461</name>
</gene>
<dbReference type="Proteomes" id="UP001054837">
    <property type="component" value="Unassembled WGS sequence"/>
</dbReference>
<dbReference type="AlphaFoldDB" id="A0AAV4VGL2"/>
<evidence type="ECO:0000313" key="3">
    <source>
        <dbReference type="Proteomes" id="UP001054837"/>
    </source>
</evidence>
<comment type="caution">
    <text evidence="2">The sequence shown here is derived from an EMBL/GenBank/DDBJ whole genome shotgun (WGS) entry which is preliminary data.</text>
</comment>
<protein>
    <submittedName>
        <fullName evidence="2">Uncharacterized protein</fullName>
    </submittedName>
</protein>
<accession>A0AAV4VGL2</accession>
<evidence type="ECO:0000313" key="2">
    <source>
        <dbReference type="EMBL" id="GIY69472.1"/>
    </source>
</evidence>